<gene>
    <name evidence="2" type="ORF">D8779_00065</name>
</gene>
<dbReference type="Proteomes" id="UP000307541">
    <property type="component" value="Unassembled WGS sequence"/>
</dbReference>
<dbReference type="EMBL" id="RFLV01000001">
    <property type="protein sequence ID" value="TIH09155.1"/>
    <property type="molecule type" value="Genomic_DNA"/>
</dbReference>
<comment type="caution">
    <text evidence="2">The sequence shown here is derived from an EMBL/GenBank/DDBJ whole genome shotgun (WGS) entry which is preliminary data.</text>
</comment>
<sequence length="99" mass="11134">MIIFAIFICLPMTITALAFVKLKPKRVSSDRIRAFNRWTWSLAVLAALASALFAWPVNIYALDSLWRPAGAAFNASTVWAIVLLGATAIRYFLFREQRA</sequence>
<protein>
    <submittedName>
        <fullName evidence="2">Uncharacterized protein</fullName>
    </submittedName>
</protein>
<evidence type="ECO:0000313" key="2">
    <source>
        <dbReference type="EMBL" id="TIH09155.1"/>
    </source>
</evidence>
<evidence type="ECO:0000256" key="1">
    <source>
        <dbReference type="SAM" id="Phobius"/>
    </source>
</evidence>
<evidence type="ECO:0000313" key="3">
    <source>
        <dbReference type="Proteomes" id="UP000307541"/>
    </source>
</evidence>
<feature type="transmembrane region" description="Helical" evidence="1">
    <location>
        <begin position="73"/>
        <end position="93"/>
    </location>
</feature>
<reference evidence="2 3" key="1">
    <citation type="submission" date="2018-10" db="EMBL/GenBank/DDBJ databases">
        <title>Pseudomonas leptonychotis sp. nov., isolated from Weddell seals in Antarctica.</title>
        <authorList>
            <person name="Novakova D."/>
            <person name="Svec P."/>
            <person name="Kralova S."/>
            <person name="Kristofova L."/>
            <person name="Zeman M."/>
            <person name="Pantucek R."/>
            <person name="Maslanova I."/>
            <person name="Sedlacek I."/>
        </authorList>
    </citation>
    <scope>NUCLEOTIDE SEQUENCE [LARGE SCALE GENOMIC DNA]</scope>
    <source>
        <strain evidence="2 3">CCM 8849</strain>
    </source>
</reference>
<name>A0A4T1ZXE8_9PSED</name>
<keyword evidence="1" id="KW-1133">Transmembrane helix</keyword>
<proteinExistence type="predicted"/>
<dbReference type="AlphaFoldDB" id="A0A4T1ZXE8"/>
<keyword evidence="1" id="KW-0472">Membrane</keyword>
<keyword evidence="3" id="KW-1185">Reference proteome</keyword>
<accession>A0A4T1ZXE8</accession>
<organism evidence="2 3">
    <name type="scientific">Pseudomonas leptonychotis</name>
    <dbReference type="NCBI Taxonomy" id="2448482"/>
    <lineage>
        <taxon>Bacteria</taxon>
        <taxon>Pseudomonadati</taxon>
        <taxon>Pseudomonadota</taxon>
        <taxon>Gammaproteobacteria</taxon>
        <taxon>Pseudomonadales</taxon>
        <taxon>Pseudomonadaceae</taxon>
        <taxon>Pseudomonas</taxon>
    </lineage>
</organism>
<keyword evidence="1" id="KW-0812">Transmembrane</keyword>
<dbReference type="RefSeq" id="WP_136662443.1">
    <property type="nucleotide sequence ID" value="NZ_RFLV01000001.1"/>
</dbReference>
<feature type="transmembrane region" description="Helical" evidence="1">
    <location>
        <begin position="42"/>
        <end position="61"/>
    </location>
</feature>